<dbReference type="AlphaFoldDB" id="A0AAV9MH10"/>
<accession>A0AAV9MH10</accession>
<evidence type="ECO:0000313" key="1">
    <source>
        <dbReference type="EMBL" id="KAK4737243.1"/>
    </source>
</evidence>
<keyword evidence="2" id="KW-1185">Reference proteome</keyword>
<proteinExistence type="predicted"/>
<sequence length="95" mass="10963">MFMLSSASSSQTYDFPDYQTFEKDNLIHAPKIPQKKATLNWQSENAMCQNRALTSIEHSIRGVDHSQVKLHDKMSLMEKKIDQTSTQHIRLIKAL</sequence>
<name>A0AAV9MH10_9SOLN</name>
<gene>
    <name evidence="1" type="ORF">R3W88_000940</name>
</gene>
<comment type="caution">
    <text evidence="1">The sequence shown here is derived from an EMBL/GenBank/DDBJ whole genome shotgun (WGS) entry which is preliminary data.</text>
</comment>
<reference evidence="1 2" key="1">
    <citation type="submission" date="2023-10" db="EMBL/GenBank/DDBJ databases">
        <title>Genome-Wide Identification Analysis in wild type Solanum Pinnatisectum Reveals Some Genes Defensing Phytophthora Infestans.</title>
        <authorList>
            <person name="Sun C."/>
        </authorList>
    </citation>
    <scope>NUCLEOTIDE SEQUENCE [LARGE SCALE GENOMIC DNA]</scope>
    <source>
        <strain evidence="1">LQN</strain>
        <tissue evidence="1">Leaf</tissue>
    </source>
</reference>
<evidence type="ECO:0000313" key="2">
    <source>
        <dbReference type="Proteomes" id="UP001311915"/>
    </source>
</evidence>
<dbReference type="EMBL" id="JAWPEI010000001">
    <property type="protein sequence ID" value="KAK4737243.1"/>
    <property type="molecule type" value="Genomic_DNA"/>
</dbReference>
<protein>
    <submittedName>
        <fullName evidence="1">Uncharacterized protein</fullName>
    </submittedName>
</protein>
<dbReference type="Proteomes" id="UP001311915">
    <property type="component" value="Unassembled WGS sequence"/>
</dbReference>
<organism evidence="1 2">
    <name type="scientific">Solanum pinnatisectum</name>
    <name type="common">tansyleaf nightshade</name>
    <dbReference type="NCBI Taxonomy" id="50273"/>
    <lineage>
        <taxon>Eukaryota</taxon>
        <taxon>Viridiplantae</taxon>
        <taxon>Streptophyta</taxon>
        <taxon>Embryophyta</taxon>
        <taxon>Tracheophyta</taxon>
        <taxon>Spermatophyta</taxon>
        <taxon>Magnoliopsida</taxon>
        <taxon>eudicotyledons</taxon>
        <taxon>Gunneridae</taxon>
        <taxon>Pentapetalae</taxon>
        <taxon>asterids</taxon>
        <taxon>lamiids</taxon>
        <taxon>Solanales</taxon>
        <taxon>Solanaceae</taxon>
        <taxon>Solanoideae</taxon>
        <taxon>Solaneae</taxon>
        <taxon>Solanum</taxon>
    </lineage>
</organism>